<dbReference type="GO" id="GO:0045505">
    <property type="term" value="F:dynein intermediate chain binding"/>
    <property type="evidence" value="ECO:0007669"/>
    <property type="project" value="InterPro"/>
</dbReference>
<dbReference type="InterPro" id="IPR026983">
    <property type="entry name" value="DHC"/>
</dbReference>
<dbReference type="PANTHER" id="PTHR22878:SF63">
    <property type="entry name" value="DYNEIN AXONEMAL HEAVY CHAIN 10"/>
    <property type="match status" value="1"/>
</dbReference>
<protein>
    <recommendedName>
        <fullName evidence="1">Dynein heavy chain ATP-binding dynein motor region domain-containing protein</fullName>
    </recommendedName>
</protein>
<evidence type="ECO:0000313" key="3">
    <source>
        <dbReference type="Proteomes" id="UP000472275"/>
    </source>
</evidence>
<reference evidence="2" key="2">
    <citation type="submission" date="2025-09" db="UniProtKB">
        <authorList>
            <consortium name="Ensembl"/>
        </authorList>
    </citation>
    <scope>IDENTIFICATION</scope>
</reference>
<proteinExistence type="predicted"/>
<dbReference type="InParanoid" id="A0A663DLL6"/>
<organism evidence="2 3">
    <name type="scientific">Aquila chrysaetos chrysaetos</name>
    <dbReference type="NCBI Taxonomy" id="223781"/>
    <lineage>
        <taxon>Eukaryota</taxon>
        <taxon>Metazoa</taxon>
        <taxon>Chordata</taxon>
        <taxon>Craniata</taxon>
        <taxon>Vertebrata</taxon>
        <taxon>Euteleostomi</taxon>
        <taxon>Archelosauria</taxon>
        <taxon>Archosauria</taxon>
        <taxon>Dinosauria</taxon>
        <taxon>Saurischia</taxon>
        <taxon>Theropoda</taxon>
        <taxon>Coelurosauria</taxon>
        <taxon>Aves</taxon>
        <taxon>Neognathae</taxon>
        <taxon>Neoaves</taxon>
        <taxon>Telluraves</taxon>
        <taxon>Accipitrimorphae</taxon>
        <taxon>Accipitriformes</taxon>
        <taxon>Accipitridae</taxon>
        <taxon>Accipitrinae</taxon>
        <taxon>Aquila</taxon>
    </lineage>
</organism>
<dbReference type="InterPro" id="IPR027417">
    <property type="entry name" value="P-loop_NTPase"/>
</dbReference>
<reference evidence="2" key="1">
    <citation type="submission" date="2025-08" db="UniProtKB">
        <authorList>
            <consortium name="Ensembl"/>
        </authorList>
    </citation>
    <scope>IDENTIFICATION</scope>
</reference>
<dbReference type="Gene3D" id="3.40.50.300">
    <property type="entry name" value="P-loop containing nucleotide triphosphate hydrolases"/>
    <property type="match status" value="1"/>
</dbReference>
<sequence>QDGYGSPFLLHGVDEYIDPVIDNVLEKNIKVAQGRTFIVLGDKEVDYDNNFRLYLNTKLSNPKYSPSVFGKAMVINYTGKQKCVFSNKVVIML</sequence>
<evidence type="ECO:0000259" key="1">
    <source>
        <dbReference type="Pfam" id="PF12781"/>
    </source>
</evidence>
<dbReference type="Proteomes" id="UP000472275">
    <property type="component" value="Chromosome 9"/>
</dbReference>
<keyword evidence="3" id="KW-1185">Reference proteome</keyword>
<dbReference type="AlphaFoldDB" id="A0A663DLL6"/>
<dbReference type="GO" id="GO:0030286">
    <property type="term" value="C:dynein complex"/>
    <property type="evidence" value="ECO:0007669"/>
    <property type="project" value="InterPro"/>
</dbReference>
<dbReference type="GeneTree" id="ENSGT00940000154642"/>
<dbReference type="GO" id="GO:0007018">
    <property type="term" value="P:microtubule-based movement"/>
    <property type="evidence" value="ECO:0007669"/>
    <property type="project" value="InterPro"/>
</dbReference>
<dbReference type="Pfam" id="PF12781">
    <property type="entry name" value="AAA_9"/>
    <property type="match status" value="1"/>
</dbReference>
<dbReference type="GO" id="GO:0051959">
    <property type="term" value="F:dynein light intermediate chain binding"/>
    <property type="evidence" value="ECO:0007669"/>
    <property type="project" value="InterPro"/>
</dbReference>
<accession>A0A663DLL6</accession>
<name>A0A663DLL6_AQUCH</name>
<feature type="domain" description="Dynein heavy chain ATP-binding dynein motor region" evidence="1">
    <location>
        <begin position="4"/>
        <end position="82"/>
    </location>
</feature>
<dbReference type="PANTHER" id="PTHR22878">
    <property type="entry name" value="DYNEIN HEAVY CHAIN 6, AXONEMAL-LIKE-RELATED"/>
    <property type="match status" value="1"/>
</dbReference>
<dbReference type="InterPro" id="IPR035706">
    <property type="entry name" value="AAA_9"/>
</dbReference>
<evidence type="ECO:0000313" key="2">
    <source>
        <dbReference type="Ensembl" id="ENSACCP00020000757.1"/>
    </source>
</evidence>
<dbReference type="Ensembl" id="ENSACCT00020000787.1">
    <property type="protein sequence ID" value="ENSACCP00020000757.1"/>
    <property type="gene ID" value="ENSACCG00020000525.1"/>
</dbReference>